<dbReference type="OrthoDB" id="9815326at2"/>
<proteinExistence type="predicted"/>
<accession>A0A1M4V3G0</accession>
<dbReference type="GO" id="GO:0016787">
    <property type="term" value="F:hydrolase activity"/>
    <property type="evidence" value="ECO:0007669"/>
    <property type="project" value="UniProtKB-KW"/>
</dbReference>
<reference evidence="2" key="1">
    <citation type="submission" date="2016-11" db="EMBL/GenBank/DDBJ databases">
        <authorList>
            <person name="Varghese N."/>
            <person name="Submissions S."/>
        </authorList>
    </citation>
    <scope>NUCLEOTIDE SEQUENCE [LARGE SCALE GENOMIC DNA]</scope>
    <source>
        <strain evidence="2">DSM 100566</strain>
    </source>
</reference>
<dbReference type="InterPro" id="IPR007709">
    <property type="entry name" value="N-FG_amidohydro"/>
</dbReference>
<keyword evidence="1" id="KW-0378">Hydrolase</keyword>
<keyword evidence="2" id="KW-1185">Reference proteome</keyword>
<sequence length="268" mass="28936">MSRLVTSKLLNQTDGPAFEVVNRSGQSPVVLVCEHAANRVPAGLDSLGLSEEQLEAHVAWDPGASALARKLSDTFDASLIEARFSRLVYDCNRPPDATSAMPANTEFCPIPGNAHITEAERVARTKDIYEPFHAAVTKVLSETPDPVLVTIHSFTPVFHGKPRDVEIGLLHAADTRLAQAMMPTLESSAYDARYNAPYGPEDGVLHSIEKHLSGRRLPYVMIEVRNDLIATDAGLSDIATLLTQSLTRALSSMGVPQSLANPDVSDAK</sequence>
<evidence type="ECO:0000313" key="1">
    <source>
        <dbReference type="EMBL" id="SHE63423.1"/>
    </source>
</evidence>
<dbReference type="PIRSF" id="PIRSF029730">
    <property type="entry name" value="UCP029730"/>
    <property type="match status" value="1"/>
</dbReference>
<dbReference type="Gene3D" id="3.40.630.40">
    <property type="entry name" value="Zn-dependent exopeptidases"/>
    <property type="match status" value="1"/>
</dbReference>
<organism evidence="1 2">
    <name type="scientific">Litoreibacter ascidiaceicola</name>
    <dbReference type="NCBI Taxonomy" id="1486859"/>
    <lineage>
        <taxon>Bacteria</taxon>
        <taxon>Pseudomonadati</taxon>
        <taxon>Pseudomonadota</taxon>
        <taxon>Alphaproteobacteria</taxon>
        <taxon>Rhodobacterales</taxon>
        <taxon>Roseobacteraceae</taxon>
        <taxon>Litoreibacter</taxon>
    </lineage>
</organism>
<evidence type="ECO:0000313" key="2">
    <source>
        <dbReference type="Proteomes" id="UP000184144"/>
    </source>
</evidence>
<dbReference type="Pfam" id="PF05013">
    <property type="entry name" value="FGase"/>
    <property type="match status" value="1"/>
</dbReference>
<dbReference type="RefSeq" id="WP_073140833.1">
    <property type="nucleotide sequence ID" value="NZ_FQUV01000002.1"/>
</dbReference>
<dbReference type="Proteomes" id="UP000184144">
    <property type="component" value="Unassembled WGS sequence"/>
</dbReference>
<gene>
    <name evidence="1" type="ORF">SAMN05444273_102109</name>
</gene>
<dbReference type="AlphaFoldDB" id="A0A1M4V3G0"/>
<dbReference type="SUPFAM" id="SSF53187">
    <property type="entry name" value="Zn-dependent exopeptidases"/>
    <property type="match status" value="1"/>
</dbReference>
<dbReference type="STRING" id="1486859.SAMN05444273_102109"/>
<protein>
    <submittedName>
        <fullName evidence="1">Predicted N-formylglutamate amidohydrolase</fullName>
    </submittedName>
</protein>
<dbReference type="EMBL" id="FQUV01000002">
    <property type="protein sequence ID" value="SHE63423.1"/>
    <property type="molecule type" value="Genomic_DNA"/>
</dbReference>
<name>A0A1M4V3G0_9RHOB</name>
<dbReference type="InterPro" id="IPR011227">
    <property type="entry name" value="UCP029730"/>
</dbReference>